<evidence type="ECO:0000256" key="3">
    <source>
        <dbReference type="ARBA" id="ARBA00022840"/>
    </source>
</evidence>
<comment type="caution">
    <text evidence="5">The sequence shown here is derived from an EMBL/GenBank/DDBJ whole genome shotgun (WGS) entry which is preliminary data.</text>
</comment>
<dbReference type="PANTHER" id="PTHR42794">
    <property type="entry name" value="HEMIN IMPORT ATP-BINDING PROTEIN HMUV"/>
    <property type="match status" value="1"/>
</dbReference>
<evidence type="ECO:0000313" key="6">
    <source>
        <dbReference type="Proteomes" id="UP000520767"/>
    </source>
</evidence>
<protein>
    <submittedName>
        <fullName evidence="5">Iron complex transport system ATP-binding protein</fullName>
    </submittedName>
</protein>
<dbReference type="PROSITE" id="PS50893">
    <property type="entry name" value="ABC_TRANSPORTER_2"/>
    <property type="match status" value="1"/>
</dbReference>
<dbReference type="GO" id="GO:0016887">
    <property type="term" value="F:ATP hydrolysis activity"/>
    <property type="evidence" value="ECO:0007669"/>
    <property type="project" value="InterPro"/>
</dbReference>
<dbReference type="InterPro" id="IPR003439">
    <property type="entry name" value="ABC_transporter-like_ATP-bd"/>
</dbReference>
<gene>
    <name evidence="5" type="ORF">FHR82_007987</name>
</gene>
<dbReference type="GO" id="GO:0005524">
    <property type="term" value="F:ATP binding"/>
    <property type="evidence" value="ECO:0007669"/>
    <property type="project" value="UniProtKB-KW"/>
</dbReference>
<dbReference type="InterPro" id="IPR017871">
    <property type="entry name" value="ABC_transporter-like_CS"/>
</dbReference>
<evidence type="ECO:0000256" key="2">
    <source>
        <dbReference type="ARBA" id="ARBA00022741"/>
    </source>
</evidence>
<evidence type="ECO:0000313" key="5">
    <source>
        <dbReference type="EMBL" id="MBB4911717.1"/>
    </source>
</evidence>
<proteinExistence type="predicted"/>
<keyword evidence="6" id="KW-1185">Reference proteome</keyword>
<accession>A0A7W7QDN4</accession>
<evidence type="ECO:0000256" key="1">
    <source>
        <dbReference type="ARBA" id="ARBA00022448"/>
    </source>
</evidence>
<dbReference type="SMART" id="SM00382">
    <property type="entry name" value="AAA"/>
    <property type="match status" value="1"/>
</dbReference>
<dbReference type="Proteomes" id="UP000520767">
    <property type="component" value="Unassembled WGS sequence"/>
</dbReference>
<keyword evidence="1" id="KW-0813">Transport</keyword>
<organism evidence="5 6">
    <name type="scientific">Actinophytocola algeriensis</name>
    <dbReference type="NCBI Taxonomy" id="1768010"/>
    <lineage>
        <taxon>Bacteria</taxon>
        <taxon>Bacillati</taxon>
        <taxon>Actinomycetota</taxon>
        <taxon>Actinomycetes</taxon>
        <taxon>Pseudonocardiales</taxon>
        <taxon>Pseudonocardiaceae</taxon>
    </lineage>
</organism>
<dbReference type="EMBL" id="JACHJQ010000010">
    <property type="protein sequence ID" value="MBB4911717.1"/>
    <property type="molecule type" value="Genomic_DNA"/>
</dbReference>
<dbReference type="PROSITE" id="PS00211">
    <property type="entry name" value="ABC_TRANSPORTER_1"/>
    <property type="match status" value="1"/>
</dbReference>
<sequence>MPGLRFDDLSVTVDHHTIVRELRLDVPDGAVVGLVGPNGSGKSTVLRCVYRALAPSGGAVLLDSSDLATMSLRDSARRIAALTQENSVDLDFTVAEVVALGRTPHLAGNQPLGPRDRALCDEAMARLDVLHLAERSVLSLSGGERQRVLIARALAQEPEVLVLDEPTNHLDLRHQVELLSLLRGAGRTALVVVHDLNLAAIACDRLGVLSGGALVASGPPAHVLTPELVRAVFGVAMTVVHHPETGVPQLLHSLSTMEESPDGPRS</sequence>
<feature type="domain" description="ABC transporter" evidence="4">
    <location>
        <begin position="4"/>
        <end position="236"/>
    </location>
</feature>
<dbReference type="RefSeq" id="WP_184815708.1">
    <property type="nucleotide sequence ID" value="NZ_JACHJQ010000010.1"/>
</dbReference>
<evidence type="ECO:0000259" key="4">
    <source>
        <dbReference type="PROSITE" id="PS50893"/>
    </source>
</evidence>
<dbReference type="Pfam" id="PF00005">
    <property type="entry name" value="ABC_tran"/>
    <property type="match status" value="1"/>
</dbReference>
<dbReference type="SUPFAM" id="SSF52540">
    <property type="entry name" value="P-loop containing nucleoside triphosphate hydrolases"/>
    <property type="match status" value="1"/>
</dbReference>
<dbReference type="InterPro" id="IPR003593">
    <property type="entry name" value="AAA+_ATPase"/>
</dbReference>
<keyword evidence="3 5" id="KW-0067">ATP-binding</keyword>
<reference evidence="5 6" key="1">
    <citation type="submission" date="2020-08" db="EMBL/GenBank/DDBJ databases">
        <title>Genomic Encyclopedia of Type Strains, Phase III (KMG-III): the genomes of soil and plant-associated and newly described type strains.</title>
        <authorList>
            <person name="Whitman W."/>
        </authorList>
    </citation>
    <scope>NUCLEOTIDE SEQUENCE [LARGE SCALE GENOMIC DNA]</scope>
    <source>
        <strain evidence="5 6">CECT 8960</strain>
    </source>
</reference>
<dbReference type="InterPro" id="IPR027417">
    <property type="entry name" value="P-loop_NTPase"/>
</dbReference>
<dbReference type="FunFam" id="3.40.50.300:FF:000134">
    <property type="entry name" value="Iron-enterobactin ABC transporter ATP-binding protein"/>
    <property type="match status" value="1"/>
</dbReference>
<name>A0A7W7QDN4_9PSEU</name>
<dbReference type="CDD" id="cd03214">
    <property type="entry name" value="ABC_Iron-Siderophores_B12_Hemin"/>
    <property type="match status" value="1"/>
</dbReference>
<dbReference type="Gene3D" id="3.40.50.300">
    <property type="entry name" value="P-loop containing nucleotide triphosphate hydrolases"/>
    <property type="match status" value="1"/>
</dbReference>
<dbReference type="AlphaFoldDB" id="A0A7W7QDN4"/>
<dbReference type="PANTHER" id="PTHR42794:SF2">
    <property type="entry name" value="ABC TRANSPORTER ATP-BINDING PROTEIN"/>
    <property type="match status" value="1"/>
</dbReference>
<keyword evidence="2" id="KW-0547">Nucleotide-binding</keyword>